<feature type="transmembrane region" description="Helical" evidence="8">
    <location>
        <begin position="282"/>
        <end position="302"/>
    </location>
</feature>
<dbReference type="InterPro" id="IPR004812">
    <property type="entry name" value="Efflux_drug-R_Bcr/CmlA"/>
</dbReference>
<gene>
    <name evidence="10" type="ORF">J5U18_10530</name>
</gene>
<feature type="transmembrane region" description="Helical" evidence="8">
    <location>
        <begin position="45"/>
        <end position="64"/>
    </location>
</feature>
<evidence type="ECO:0000256" key="4">
    <source>
        <dbReference type="ARBA" id="ARBA00022475"/>
    </source>
</evidence>
<dbReference type="EMBL" id="JAGKSB010000012">
    <property type="protein sequence ID" value="MBP3943989.1"/>
    <property type="molecule type" value="Genomic_DNA"/>
</dbReference>
<evidence type="ECO:0000256" key="7">
    <source>
        <dbReference type="ARBA" id="ARBA00023136"/>
    </source>
</evidence>
<dbReference type="GO" id="GO:0042910">
    <property type="term" value="F:xenobiotic transmembrane transporter activity"/>
    <property type="evidence" value="ECO:0007669"/>
    <property type="project" value="InterPro"/>
</dbReference>
<evidence type="ECO:0000313" key="10">
    <source>
        <dbReference type="EMBL" id="MBP3943989.1"/>
    </source>
</evidence>
<keyword evidence="6 8" id="KW-1133">Transmembrane helix</keyword>
<feature type="transmembrane region" description="Helical" evidence="8">
    <location>
        <begin position="100"/>
        <end position="121"/>
    </location>
</feature>
<evidence type="ECO:0000259" key="9">
    <source>
        <dbReference type="PROSITE" id="PS50850"/>
    </source>
</evidence>
<dbReference type="PROSITE" id="PS50850">
    <property type="entry name" value="MFS"/>
    <property type="match status" value="1"/>
</dbReference>
<dbReference type="RefSeq" id="WP_353547496.1">
    <property type="nucleotide sequence ID" value="NZ_JAGKSB010000012.1"/>
</dbReference>
<comment type="similarity">
    <text evidence="2">Belongs to the major facilitator superfamily. Bcr/CmlA family.</text>
</comment>
<dbReference type="NCBIfam" id="TIGR00710">
    <property type="entry name" value="efflux_Bcr_CflA"/>
    <property type="match status" value="1"/>
</dbReference>
<dbReference type="SUPFAM" id="SSF103473">
    <property type="entry name" value="MFS general substrate transporter"/>
    <property type="match status" value="1"/>
</dbReference>
<keyword evidence="7 8" id="KW-0472">Membrane</keyword>
<feature type="transmembrane region" description="Helical" evidence="8">
    <location>
        <begin position="76"/>
        <end position="94"/>
    </location>
</feature>
<organism evidence="10 11">
    <name type="scientific">Rhinopithecimicrobium faecis</name>
    <dbReference type="NCBI Taxonomy" id="2820698"/>
    <lineage>
        <taxon>Bacteria</taxon>
        <taxon>Pseudomonadati</taxon>
        <taxon>Bacteroidota</taxon>
        <taxon>Sphingobacteriia</taxon>
        <taxon>Sphingobacteriales</taxon>
        <taxon>Sphingobacteriaceae</taxon>
        <taxon>Rhinopithecimicrobium</taxon>
    </lineage>
</organism>
<protein>
    <submittedName>
        <fullName evidence="10">Multidrug effflux MFS transporter</fullName>
    </submittedName>
</protein>
<feature type="transmembrane region" description="Helical" evidence="8">
    <location>
        <begin position="343"/>
        <end position="363"/>
    </location>
</feature>
<evidence type="ECO:0000256" key="6">
    <source>
        <dbReference type="ARBA" id="ARBA00022989"/>
    </source>
</evidence>
<dbReference type="InterPro" id="IPR011701">
    <property type="entry name" value="MFS"/>
</dbReference>
<keyword evidence="3" id="KW-0813">Transport</keyword>
<sequence>MKKTPRLLVLLILGLLSAVGPFSIDMYLPAFKTIATDFDTSVDHIQLSLSAFFVGVAVGQLIYGPLLDKYGRKKPLLIGLGLYLVASILCALTKDANHLILYRFVQALGSCAGLVASRAMVRDLFKPEEGAKIFSMLMLVIGISPLLAPSVGALVVEHSNWHMIFIILAAIALLIILATIFLLKESYAGNKEMSLKPKAIVGGYWEVLRHPIFLTYCLVGSLASAGLYSYLAGSSYIMQSIYGLTEAQYGTVFAIIASALIIATQLNRIALNRFNSSEIARVANSCQLVVSGILLAGTYFQWINLPILVALIFFYLCCQGFTFPNTSALALSPFSKLAGSASALLGCIQMGLGAFFSAMVSYLHNGTAMPMVSMMALCSFLGLICYQVLPKILKINKD</sequence>
<dbReference type="Proteomes" id="UP000679691">
    <property type="component" value="Unassembled WGS sequence"/>
</dbReference>
<dbReference type="InterPro" id="IPR036259">
    <property type="entry name" value="MFS_trans_sf"/>
</dbReference>
<evidence type="ECO:0000256" key="1">
    <source>
        <dbReference type="ARBA" id="ARBA00004651"/>
    </source>
</evidence>
<evidence type="ECO:0000256" key="3">
    <source>
        <dbReference type="ARBA" id="ARBA00022448"/>
    </source>
</evidence>
<feature type="transmembrane region" description="Helical" evidence="8">
    <location>
        <begin position="133"/>
        <end position="155"/>
    </location>
</feature>
<evidence type="ECO:0000256" key="8">
    <source>
        <dbReference type="SAM" id="Phobius"/>
    </source>
</evidence>
<comment type="subcellular location">
    <subcellularLocation>
        <location evidence="1">Cell membrane</location>
        <topology evidence="1">Multi-pass membrane protein</topology>
    </subcellularLocation>
</comment>
<dbReference type="CDD" id="cd17320">
    <property type="entry name" value="MFS_MdfA_MDR_like"/>
    <property type="match status" value="1"/>
</dbReference>
<dbReference type="AlphaFoldDB" id="A0A8T4HAR4"/>
<dbReference type="PANTHER" id="PTHR23502:SF132">
    <property type="entry name" value="POLYAMINE TRANSPORTER 2-RELATED"/>
    <property type="match status" value="1"/>
</dbReference>
<evidence type="ECO:0000256" key="2">
    <source>
        <dbReference type="ARBA" id="ARBA00006236"/>
    </source>
</evidence>
<keyword evidence="4" id="KW-1003">Cell membrane</keyword>
<comment type="caution">
    <text evidence="10">The sequence shown here is derived from an EMBL/GenBank/DDBJ whole genome shotgun (WGS) entry which is preliminary data.</text>
</comment>
<accession>A0A8T4HAR4</accession>
<dbReference type="GO" id="GO:1990961">
    <property type="term" value="P:xenobiotic detoxification by transmembrane export across the plasma membrane"/>
    <property type="evidence" value="ECO:0007669"/>
    <property type="project" value="InterPro"/>
</dbReference>
<dbReference type="GO" id="GO:0005886">
    <property type="term" value="C:plasma membrane"/>
    <property type="evidence" value="ECO:0007669"/>
    <property type="project" value="UniProtKB-SubCell"/>
</dbReference>
<feature type="transmembrane region" description="Helical" evidence="8">
    <location>
        <begin position="213"/>
        <end position="231"/>
    </location>
</feature>
<feature type="transmembrane region" description="Helical" evidence="8">
    <location>
        <begin position="308"/>
        <end position="331"/>
    </location>
</feature>
<feature type="transmembrane region" description="Helical" evidence="8">
    <location>
        <begin position="161"/>
        <end position="183"/>
    </location>
</feature>
<name>A0A8T4HAR4_9SPHI</name>
<dbReference type="PANTHER" id="PTHR23502">
    <property type="entry name" value="MAJOR FACILITATOR SUPERFAMILY"/>
    <property type="match status" value="1"/>
</dbReference>
<feature type="domain" description="Major facilitator superfamily (MFS) profile" evidence="9">
    <location>
        <begin position="6"/>
        <end position="394"/>
    </location>
</feature>
<feature type="transmembrane region" description="Helical" evidence="8">
    <location>
        <begin position="251"/>
        <end position="270"/>
    </location>
</feature>
<dbReference type="InterPro" id="IPR020846">
    <property type="entry name" value="MFS_dom"/>
</dbReference>
<dbReference type="Gene3D" id="1.20.1720.10">
    <property type="entry name" value="Multidrug resistance protein D"/>
    <property type="match status" value="1"/>
</dbReference>
<proteinExistence type="inferred from homology"/>
<dbReference type="Pfam" id="PF07690">
    <property type="entry name" value="MFS_1"/>
    <property type="match status" value="1"/>
</dbReference>
<keyword evidence="5 8" id="KW-0812">Transmembrane</keyword>
<keyword evidence="11" id="KW-1185">Reference proteome</keyword>
<feature type="transmembrane region" description="Helical" evidence="8">
    <location>
        <begin position="369"/>
        <end position="389"/>
    </location>
</feature>
<reference evidence="10" key="1">
    <citation type="submission" date="2021-03" db="EMBL/GenBank/DDBJ databases">
        <authorList>
            <person name="Lu T."/>
            <person name="Wang Q."/>
            <person name="Han X."/>
        </authorList>
    </citation>
    <scope>NUCLEOTIDE SEQUENCE</scope>
    <source>
        <strain evidence="10">WQ 2009</strain>
    </source>
</reference>
<dbReference type="FunFam" id="1.20.1720.10:FF:000005">
    <property type="entry name" value="Bcr/CflA family efflux transporter"/>
    <property type="match status" value="1"/>
</dbReference>
<evidence type="ECO:0000313" key="11">
    <source>
        <dbReference type="Proteomes" id="UP000679691"/>
    </source>
</evidence>
<evidence type="ECO:0000256" key="5">
    <source>
        <dbReference type="ARBA" id="ARBA00022692"/>
    </source>
</evidence>